<accession>A0AAD6XV03</accession>
<keyword evidence="5" id="KW-1185">Reference proteome</keyword>
<keyword evidence="2" id="KW-1133">Transmembrane helix</keyword>
<gene>
    <name evidence="4" type="ORF">B0H15DRAFT_798882</name>
</gene>
<keyword evidence="3" id="KW-0732">Signal</keyword>
<evidence type="ECO:0000256" key="2">
    <source>
        <dbReference type="SAM" id="Phobius"/>
    </source>
</evidence>
<comment type="caution">
    <text evidence="4">The sequence shown here is derived from an EMBL/GenBank/DDBJ whole genome shotgun (WGS) entry which is preliminary data.</text>
</comment>
<keyword evidence="2" id="KW-0812">Transmembrane</keyword>
<feature type="signal peptide" evidence="3">
    <location>
        <begin position="1"/>
        <end position="19"/>
    </location>
</feature>
<organism evidence="4 5">
    <name type="scientific">Mycena belliarum</name>
    <dbReference type="NCBI Taxonomy" id="1033014"/>
    <lineage>
        <taxon>Eukaryota</taxon>
        <taxon>Fungi</taxon>
        <taxon>Dikarya</taxon>
        <taxon>Basidiomycota</taxon>
        <taxon>Agaricomycotina</taxon>
        <taxon>Agaricomycetes</taxon>
        <taxon>Agaricomycetidae</taxon>
        <taxon>Agaricales</taxon>
        <taxon>Marasmiineae</taxon>
        <taxon>Mycenaceae</taxon>
        <taxon>Mycena</taxon>
    </lineage>
</organism>
<evidence type="ECO:0000256" key="1">
    <source>
        <dbReference type="SAM" id="MobiDB-lite"/>
    </source>
</evidence>
<feature type="transmembrane region" description="Helical" evidence="2">
    <location>
        <begin position="35"/>
        <end position="54"/>
    </location>
</feature>
<sequence>MPAHLTVFTLSLLASGAYAFDNFDNRHHRSTASRIAGVVIGILFFLSLCILLSVMQRRRRRAMATGSIIGGGYAPGGTGKFGGFGRPWGQPQQNANQWQPNQYPNQQYPQQQQGYFPPVPPPYMQDGVQQSGTFQPPPGPPPVAQQHGSYAAPPGPPPQAHLNVRSLVVNDPQLTLAQGQ</sequence>
<feature type="compositionally biased region" description="Low complexity" evidence="1">
    <location>
        <begin position="87"/>
        <end position="116"/>
    </location>
</feature>
<feature type="region of interest" description="Disordered" evidence="1">
    <location>
        <begin position="81"/>
        <end position="162"/>
    </location>
</feature>
<dbReference type="AlphaFoldDB" id="A0AAD6XV03"/>
<evidence type="ECO:0000256" key="3">
    <source>
        <dbReference type="SAM" id="SignalP"/>
    </source>
</evidence>
<dbReference type="EMBL" id="JARJCN010000014">
    <property type="protein sequence ID" value="KAJ7094746.1"/>
    <property type="molecule type" value="Genomic_DNA"/>
</dbReference>
<name>A0AAD6XV03_9AGAR</name>
<evidence type="ECO:0000313" key="4">
    <source>
        <dbReference type="EMBL" id="KAJ7094746.1"/>
    </source>
</evidence>
<dbReference type="Proteomes" id="UP001222325">
    <property type="component" value="Unassembled WGS sequence"/>
</dbReference>
<protein>
    <submittedName>
        <fullName evidence="4">Uncharacterized protein</fullName>
    </submittedName>
</protein>
<reference evidence="4" key="1">
    <citation type="submission" date="2023-03" db="EMBL/GenBank/DDBJ databases">
        <title>Massive genome expansion in bonnet fungi (Mycena s.s.) driven by repeated elements and novel gene families across ecological guilds.</title>
        <authorList>
            <consortium name="Lawrence Berkeley National Laboratory"/>
            <person name="Harder C.B."/>
            <person name="Miyauchi S."/>
            <person name="Viragh M."/>
            <person name="Kuo A."/>
            <person name="Thoen E."/>
            <person name="Andreopoulos B."/>
            <person name="Lu D."/>
            <person name="Skrede I."/>
            <person name="Drula E."/>
            <person name="Henrissat B."/>
            <person name="Morin E."/>
            <person name="Kohler A."/>
            <person name="Barry K."/>
            <person name="LaButti K."/>
            <person name="Morin E."/>
            <person name="Salamov A."/>
            <person name="Lipzen A."/>
            <person name="Mereny Z."/>
            <person name="Hegedus B."/>
            <person name="Baldrian P."/>
            <person name="Stursova M."/>
            <person name="Weitz H."/>
            <person name="Taylor A."/>
            <person name="Grigoriev I.V."/>
            <person name="Nagy L.G."/>
            <person name="Martin F."/>
            <person name="Kauserud H."/>
        </authorList>
    </citation>
    <scope>NUCLEOTIDE SEQUENCE</scope>
    <source>
        <strain evidence="4">CBHHK173m</strain>
    </source>
</reference>
<evidence type="ECO:0000313" key="5">
    <source>
        <dbReference type="Proteomes" id="UP001222325"/>
    </source>
</evidence>
<feature type="chain" id="PRO_5042248764" evidence="3">
    <location>
        <begin position="20"/>
        <end position="180"/>
    </location>
</feature>
<keyword evidence="2" id="KW-0472">Membrane</keyword>
<proteinExistence type="predicted"/>